<gene>
    <name evidence="1" type="ORF">PMIC02512_LOCUS1238</name>
</gene>
<reference evidence="1" key="1">
    <citation type="submission" date="2021-01" db="EMBL/GenBank/DDBJ databases">
        <authorList>
            <person name="Corre E."/>
            <person name="Pelletier E."/>
            <person name="Niang G."/>
            <person name="Scheremetjew M."/>
            <person name="Finn R."/>
            <person name="Kale V."/>
            <person name="Holt S."/>
            <person name="Cochrane G."/>
            <person name="Meng A."/>
            <person name="Brown T."/>
            <person name="Cohen L."/>
        </authorList>
    </citation>
    <scope>NUCLEOTIDE SEQUENCE</scope>
    <source>
        <strain evidence="1">CCCM 845</strain>
    </source>
</reference>
<accession>A0A7S2TB25</accession>
<organism evidence="1">
    <name type="scientific">Prorocentrum micans</name>
    <name type="common">Red tide dinoflagellate</name>
    <dbReference type="NCBI Taxonomy" id="2945"/>
    <lineage>
        <taxon>Eukaryota</taxon>
        <taxon>Sar</taxon>
        <taxon>Alveolata</taxon>
        <taxon>Dinophyceae</taxon>
        <taxon>Prorocentrales</taxon>
        <taxon>Prorocentraceae</taxon>
        <taxon>Prorocentrum</taxon>
    </lineage>
</organism>
<proteinExistence type="predicted"/>
<sequence length="105" mass="11613">MTKKGPEIPPPSLKGLKFFFFFFFFFFFLWSLFSASLALVLTPALTAHCAGLRGATPPNQEAHLLSMARQSGCALKIASTLEASVVHEWAPTGRLEPKWLRTLAT</sequence>
<protein>
    <submittedName>
        <fullName evidence="1">Uncharacterized protein</fullName>
    </submittedName>
</protein>
<dbReference type="AlphaFoldDB" id="A0A7S2TB25"/>
<evidence type="ECO:0000313" key="1">
    <source>
        <dbReference type="EMBL" id="CAD9724156.1"/>
    </source>
</evidence>
<name>A0A7S2TB25_PROMC</name>
<dbReference type="EMBL" id="HBHN01004097">
    <property type="protein sequence ID" value="CAD9724156.1"/>
    <property type="molecule type" value="Transcribed_RNA"/>
</dbReference>